<reference evidence="3" key="1">
    <citation type="submission" date="2023-07" db="EMBL/GenBank/DDBJ databases">
        <title>Functional and genomic diversity of the sorghum phyllosphere microbiome.</title>
        <authorList>
            <person name="Shade A."/>
        </authorList>
    </citation>
    <scope>NUCLEOTIDE SEQUENCE [LARGE SCALE GENOMIC DNA]</scope>
    <source>
        <strain evidence="3">SORGH_AS_0422</strain>
    </source>
</reference>
<dbReference type="PROSITE" id="PS51257">
    <property type="entry name" value="PROKAR_LIPOPROTEIN"/>
    <property type="match status" value="1"/>
</dbReference>
<dbReference type="Gene3D" id="3.20.20.80">
    <property type="entry name" value="Glycosidases"/>
    <property type="match status" value="1"/>
</dbReference>
<dbReference type="SUPFAM" id="SSF51445">
    <property type="entry name" value="(Trans)glycosidases"/>
    <property type="match status" value="1"/>
</dbReference>
<dbReference type="Proteomes" id="UP001258315">
    <property type="component" value="Unassembled WGS sequence"/>
</dbReference>
<evidence type="ECO:0000313" key="2">
    <source>
        <dbReference type="EMBL" id="MDT3401462.1"/>
    </source>
</evidence>
<dbReference type="PANTHER" id="PTHR42732">
    <property type="entry name" value="BETA-GALACTOSIDASE"/>
    <property type="match status" value="1"/>
</dbReference>
<evidence type="ECO:0000259" key="1">
    <source>
        <dbReference type="Pfam" id="PF02836"/>
    </source>
</evidence>
<evidence type="ECO:0000313" key="3">
    <source>
        <dbReference type="Proteomes" id="UP001258315"/>
    </source>
</evidence>
<dbReference type="InterPro" id="IPR017853">
    <property type="entry name" value="GH"/>
</dbReference>
<organism evidence="2 3">
    <name type="scientific">Mucilaginibacter terrae</name>
    <dbReference type="NCBI Taxonomy" id="1955052"/>
    <lineage>
        <taxon>Bacteria</taxon>
        <taxon>Pseudomonadati</taxon>
        <taxon>Bacteroidota</taxon>
        <taxon>Sphingobacteriia</taxon>
        <taxon>Sphingobacteriales</taxon>
        <taxon>Sphingobacteriaceae</taxon>
        <taxon>Mucilaginibacter</taxon>
    </lineage>
</organism>
<dbReference type="Pfam" id="PF02836">
    <property type="entry name" value="Glyco_hydro_2_C"/>
    <property type="match status" value="1"/>
</dbReference>
<dbReference type="InterPro" id="IPR051913">
    <property type="entry name" value="GH2_Domain-Containing"/>
</dbReference>
<comment type="caution">
    <text evidence="2">The sequence shown here is derived from an EMBL/GenBank/DDBJ whole genome shotgun (WGS) entry which is preliminary data.</text>
</comment>
<feature type="domain" description="Glycoside hydrolase family 2 catalytic" evidence="1">
    <location>
        <begin position="107"/>
        <end position="234"/>
    </location>
</feature>
<name>A0ABU3GNU4_9SPHI</name>
<accession>A0ABU3GNU4</accession>
<gene>
    <name evidence="2" type="ORF">QE417_000534</name>
</gene>
<dbReference type="InterPro" id="IPR006103">
    <property type="entry name" value="Glyco_hydro_2_cat"/>
</dbReference>
<proteinExistence type="predicted"/>
<sequence length="437" mass="50434">MKYYLLHRILLFAVPLIFTACTFKKSPGKRLVYIECEEGRYRLIKNGRPFLVKGAAGLSQLTTLKQVGGNTIRTWDTLGLDGILKDAAQNDLSVIVGLYMPDNQRMDEFYNNRKAVQTQFKAYKKLISRYKNHPALLCWCLGNELPFPLKPSYNGFYATFNSLVDMIHTVDPSHPVTTTMVNFQPQNIFNIKHRTNVDFISINTFGELKNLEQSLDKYEWLWDGPFLVTEWGIDGPWLEHKQTAWRAYIEETSTKKADQYLAKYQNYMPVDNGRFLGSLVFYWGQKQETTPTWFSMFDQQGNRSEAINAMQYLWTAKKSEIKTPQLNYMLLNEKGAHDNVFIKPGSTVKARVLLNDADSLKYDYEWQVQPEDWYKINNQNNSKPLKPVTPAQTGLGKTGITFTAPLKEGAYRVYVYVRGKNQTFATSNTPFYVLPNP</sequence>
<protein>
    <recommendedName>
        <fullName evidence="1">Glycoside hydrolase family 2 catalytic domain-containing protein</fullName>
    </recommendedName>
</protein>
<dbReference type="EMBL" id="JAVLVU010000001">
    <property type="protein sequence ID" value="MDT3401462.1"/>
    <property type="molecule type" value="Genomic_DNA"/>
</dbReference>
<keyword evidence="3" id="KW-1185">Reference proteome</keyword>